<evidence type="ECO:0000313" key="3">
    <source>
        <dbReference type="EMBL" id="OTA02657.1"/>
    </source>
</evidence>
<reference evidence="3 4" key="1">
    <citation type="journal article" date="2015" name="Genome Announc.">
        <title>Genome sequence and annotation of Trichoderma parareesei, the ancestor of the cellulase producer Trichoderma reesei.</title>
        <authorList>
            <person name="Yang D."/>
            <person name="Pomraning K."/>
            <person name="Kopchinskiy A."/>
            <person name="Karimi Aghcheh R."/>
            <person name="Atanasova L."/>
            <person name="Chenthamara K."/>
            <person name="Baker S.E."/>
            <person name="Zhang R."/>
            <person name="Shen Q."/>
            <person name="Freitag M."/>
            <person name="Kubicek C.P."/>
            <person name="Druzhinina I.S."/>
        </authorList>
    </citation>
    <scope>NUCLEOTIDE SEQUENCE [LARGE SCALE GENOMIC DNA]</scope>
    <source>
        <strain evidence="3 4">CBS 125925</strain>
    </source>
</reference>
<keyword evidence="4" id="KW-1185">Reference proteome</keyword>
<feature type="transmembrane region" description="Helical" evidence="2">
    <location>
        <begin position="12"/>
        <end position="38"/>
    </location>
</feature>
<feature type="compositionally biased region" description="Basic residues" evidence="1">
    <location>
        <begin position="75"/>
        <end position="84"/>
    </location>
</feature>
<proteinExistence type="predicted"/>
<feature type="region of interest" description="Disordered" evidence="1">
    <location>
        <begin position="60"/>
        <end position="147"/>
    </location>
</feature>
<dbReference type="EMBL" id="LFMI01000351">
    <property type="protein sequence ID" value="OTA02657.1"/>
    <property type="molecule type" value="Genomic_DNA"/>
</dbReference>
<dbReference type="AlphaFoldDB" id="A0A2H2Z2Z4"/>
<evidence type="ECO:0000256" key="2">
    <source>
        <dbReference type="SAM" id="Phobius"/>
    </source>
</evidence>
<feature type="region of interest" description="Disordered" evidence="1">
    <location>
        <begin position="163"/>
        <end position="204"/>
    </location>
</feature>
<accession>A0A2H2Z2Z4</accession>
<evidence type="ECO:0000313" key="4">
    <source>
        <dbReference type="Proteomes" id="UP000219286"/>
    </source>
</evidence>
<keyword evidence="2" id="KW-0812">Transmembrane</keyword>
<organism evidence="3 4">
    <name type="scientific">Trichoderma parareesei</name>
    <name type="common">Filamentous fungus</name>
    <dbReference type="NCBI Taxonomy" id="858221"/>
    <lineage>
        <taxon>Eukaryota</taxon>
        <taxon>Fungi</taxon>
        <taxon>Dikarya</taxon>
        <taxon>Ascomycota</taxon>
        <taxon>Pezizomycotina</taxon>
        <taxon>Sordariomycetes</taxon>
        <taxon>Hypocreomycetidae</taxon>
        <taxon>Hypocreales</taxon>
        <taxon>Hypocreaceae</taxon>
        <taxon>Trichoderma</taxon>
    </lineage>
</organism>
<comment type="caution">
    <text evidence="3">The sequence shown here is derived from an EMBL/GenBank/DDBJ whole genome shotgun (WGS) entry which is preliminary data.</text>
</comment>
<dbReference type="Proteomes" id="UP000219286">
    <property type="component" value="Unassembled WGS sequence"/>
</dbReference>
<evidence type="ECO:0000256" key="1">
    <source>
        <dbReference type="SAM" id="MobiDB-lite"/>
    </source>
</evidence>
<gene>
    <name evidence="3" type="ORF">A9Z42_0030550</name>
</gene>
<keyword evidence="2" id="KW-1133">Transmembrane helix</keyword>
<feature type="compositionally biased region" description="Basic and acidic residues" evidence="1">
    <location>
        <begin position="108"/>
        <end position="142"/>
    </location>
</feature>
<sequence length="204" mass="23472">MYSLVTVNQQVSLISVTVTPSTFLAALLLLLLFVSFYLPSLPSFTLPQLPLPRFLFAANPNDDNGNGNDDNDDHHHHHHDRHSPRPYPPSPTSPDRQLILRDQSLTIYRRDKKDPYKDRPRKEIKDHYKERDVYAKETDHGRSPRKARRFLTGFRDSGKPAAVYDEELLRSPQRGGDRRRSPSGSGGRVRRFLFSSSVAEARQR</sequence>
<name>A0A2H2Z2Z4_TRIPA</name>
<protein>
    <submittedName>
        <fullName evidence="3">Uncharacterized protein</fullName>
    </submittedName>
</protein>
<keyword evidence="2" id="KW-0472">Membrane</keyword>